<sequence>MLHSGDSITMSKLLRKPKVLLLGVRLSFIGSH</sequence>
<accession>I3SGH5</accession>
<evidence type="ECO:0000313" key="1">
    <source>
        <dbReference type="EMBL" id="AFK39367.1"/>
    </source>
</evidence>
<dbReference type="AlphaFoldDB" id="I3SGH5"/>
<name>I3SGH5_MEDTR</name>
<proteinExistence type="evidence at transcript level"/>
<dbReference type="EMBL" id="BT139572">
    <property type="protein sequence ID" value="AFK39367.1"/>
    <property type="molecule type" value="mRNA"/>
</dbReference>
<reference evidence="1" key="1">
    <citation type="submission" date="2012-05" db="EMBL/GenBank/DDBJ databases">
        <authorList>
            <person name="Krishnakumar V."/>
            <person name="Cheung F."/>
            <person name="Xiao Y."/>
            <person name="Chan A."/>
            <person name="Moskal W.A."/>
            <person name="Town C.D."/>
        </authorList>
    </citation>
    <scope>NUCLEOTIDE SEQUENCE</scope>
</reference>
<protein>
    <submittedName>
        <fullName evidence="1">Uncharacterized protein</fullName>
    </submittedName>
</protein>
<organism evidence="1">
    <name type="scientific">Medicago truncatula</name>
    <name type="common">Barrel medic</name>
    <name type="synonym">Medicago tribuloides</name>
    <dbReference type="NCBI Taxonomy" id="3880"/>
    <lineage>
        <taxon>Eukaryota</taxon>
        <taxon>Viridiplantae</taxon>
        <taxon>Streptophyta</taxon>
        <taxon>Embryophyta</taxon>
        <taxon>Tracheophyta</taxon>
        <taxon>Spermatophyta</taxon>
        <taxon>Magnoliopsida</taxon>
        <taxon>eudicotyledons</taxon>
        <taxon>Gunneridae</taxon>
        <taxon>Pentapetalae</taxon>
        <taxon>rosids</taxon>
        <taxon>fabids</taxon>
        <taxon>Fabales</taxon>
        <taxon>Fabaceae</taxon>
        <taxon>Papilionoideae</taxon>
        <taxon>50 kb inversion clade</taxon>
        <taxon>NPAAA clade</taxon>
        <taxon>Hologalegina</taxon>
        <taxon>IRL clade</taxon>
        <taxon>Trifolieae</taxon>
        <taxon>Medicago</taxon>
    </lineage>
</organism>